<keyword evidence="2" id="KW-1185">Reference proteome</keyword>
<comment type="caution">
    <text evidence="1">The sequence shown here is derived from an EMBL/GenBank/DDBJ whole genome shotgun (WGS) entry which is preliminary data.</text>
</comment>
<name>A0AC60PXQ2_IXOPE</name>
<protein>
    <submittedName>
        <fullName evidence="1">Uncharacterized protein</fullName>
    </submittedName>
</protein>
<evidence type="ECO:0000313" key="1">
    <source>
        <dbReference type="EMBL" id="KAG0426085.1"/>
    </source>
</evidence>
<dbReference type="Proteomes" id="UP000805193">
    <property type="component" value="Unassembled WGS sequence"/>
</dbReference>
<accession>A0AC60PXQ2</accession>
<sequence length="69" mass="7780">MTRCSNRSDSNAKTPKCIKHTACGSFKAHKMVLAMRNEIFEAMFYGNLPEKDQVRGTDLHPDGFSAFLK</sequence>
<proteinExistence type="predicted"/>
<gene>
    <name evidence="1" type="ORF">HPB47_026795</name>
</gene>
<evidence type="ECO:0000313" key="2">
    <source>
        <dbReference type="Proteomes" id="UP000805193"/>
    </source>
</evidence>
<reference evidence="1 2" key="1">
    <citation type="journal article" date="2020" name="Cell">
        <title>Large-Scale Comparative Analyses of Tick Genomes Elucidate Their Genetic Diversity and Vector Capacities.</title>
        <authorList>
            <consortium name="Tick Genome and Microbiome Consortium (TIGMIC)"/>
            <person name="Jia N."/>
            <person name="Wang J."/>
            <person name="Shi W."/>
            <person name="Du L."/>
            <person name="Sun Y."/>
            <person name="Zhan W."/>
            <person name="Jiang J.F."/>
            <person name="Wang Q."/>
            <person name="Zhang B."/>
            <person name="Ji P."/>
            <person name="Bell-Sakyi L."/>
            <person name="Cui X.M."/>
            <person name="Yuan T.T."/>
            <person name="Jiang B.G."/>
            <person name="Yang W.F."/>
            <person name="Lam T.T."/>
            <person name="Chang Q.C."/>
            <person name="Ding S.J."/>
            <person name="Wang X.J."/>
            <person name="Zhu J.G."/>
            <person name="Ruan X.D."/>
            <person name="Zhao L."/>
            <person name="Wei J.T."/>
            <person name="Ye R.Z."/>
            <person name="Que T.C."/>
            <person name="Du C.H."/>
            <person name="Zhou Y.H."/>
            <person name="Cheng J.X."/>
            <person name="Dai P.F."/>
            <person name="Guo W.B."/>
            <person name="Han X.H."/>
            <person name="Huang E.J."/>
            <person name="Li L.F."/>
            <person name="Wei W."/>
            <person name="Gao Y.C."/>
            <person name="Liu J.Z."/>
            <person name="Shao H.Z."/>
            <person name="Wang X."/>
            <person name="Wang C.C."/>
            <person name="Yang T.C."/>
            <person name="Huo Q.B."/>
            <person name="Li W."/>
            <person name="Chen H.Y."/>
            <person name="Chen S.E."/>
            <person name="Zhou L.G."/>
            <person name="Ni X.B."/>
            <person name="Tian J.H."/>
            <person name="Sheng Y."/>
            <person name="Liu T."/>
            <person name="Pan Y.S."/>
            <person name="Xia L.Y."/>
            <person name="Li J."/>
            <person name="Zhao F."/>
            <person name="Cao W.C."/>
        </authorList>
    </citation>
    <scope>NUCLEOTIDE SEQUENCE [LARGE SCALE GENOMIC DNA]</scope>
    <source>
        <strain evidence="1">Iper-2018</strain>
    </source>
</reference>
<organism evidence="1 2">
    <name type="scientific">Ixodes persulcatus</name>
    <name type="common">Taiga tick</name>
    <dbReference type="NCBI Taxonomy" id="34615"/>
    <lineage>
        <taxon>Eukaryota</taxon>
        <taxon>Metazoa</taxon>
        <taxon>Ecdysozoa</taxon>
        <taxon>Arthropoda</taxon>
        <taxon>Chelicerata</taxon>
        <taxon>Arachnida</taxon>
        <taxon>Acari</taxon>
        <taxon>Parasitiformes</taxon>
        <taxon>Ixodida</taxon>
        <taxon>Ixodoidea</taxon>
        <taxon>Ixodidae</taxon>
        <taxon>Ixodinae</taxon>
        <taxon>Ixodes</taxon>
    </lineage>
</organism>
<dbReference type="EMBL" id="JABSTQ010009767">
    <property type="protein sequence ID" value="KAG0426085.1"/>
    <property type="molecule type" value="Genomic_DNA"/>
</dbReference>